<dbReference type="eggNOG" id="COG1145">
    <property type="taxonomic scope" value="Bacteria"/>
</dbReference>
<dbReference type="Pfam" id="PF13237">
    <property type="entry name" value="Fer4_10"/>
    <property type="match status" value="1"/>
</dbReference>
<organism evidence="6 7">
    <name type="scientific">Helicobacter pullorum MIT 98-5489</name>
    <dbReference type="NCBI Taxonomy" id="537972"/>
    <lineage>
        <taxon>Bacteria</taxon>
        <taxon>Pseudomonadati</taxon>
        <taxon>Campylobacterota</taxon>
        <taxon>Epsilonproteobacteria</taxon>
        <taxon>Campylobacterales</taxon>
        <taxon>Helicobacteraceae</taxon>
        <taxon>Helicobacter</taxon>
    </lineage>
</organism>
<dbReference type="Gene3D" id="3.30.70.20">
    <property type="match status" value="2"/>
</dbReference>
<dbReference type="GO" id="GO:0051539">
    <property type="term" value="F:4 iron, 4 sulfur cluster binding"/>
    <property type="evidence" value="ECO:0007669"/>
    <property type="project" value="UniProtKB-KW"/>
</dbReference>
<evidence type="ECO:0000313" key="7">
    <source>
        <dbReference type="Proteomes" id="UP000003953"/>
    </source>
</evidence>
<evidence type="ECO:0000313" key="6">
    <source>
        <dbReference type="EMBL" id="EEQ64151.1"/>
    </source>
</evidence>
<reference evidence="7" key="1">
    <citation type="journal article" date="2014" name="Genome Announc.">
        <title>Draft genome sequences of six enterohepatic helicobacter species isolated from humans and one from rhesus macaques.</title>
        <authorList>
            <person name="Shen Z."/>
            <person name="Sheh A."/>
            <person name="Young S.K."/>
            <person name="Abouelliel A."/>
            <person name="Ward D.V."/>
            <person name="Earl A.M."/>
            <person name="Fox J.G."/>
        </authorList>
    </citation>
    <scope>NUCLEOTIDE SEQUENCE [LARGE SCALE GENOMIC DNA]</scope>
    <source>
        <strain evidence="7">MIT 98-5489</strain>
    </source>
</reference>
<keyword evidence="2" id="KW-0479">Metal-binding</keyword>
<proteinExistence type="predicted"/>
<keyword evidence="4" id="KW-0411">Iron-sulfur</keyword>
<evidence type="ECO:0000259" key="5">
    <source>
        <dbReference type="PROSITE" id="PS51379"/>
    </source>
</evidence>
<dbReference type="PANTHER" id="PTHR43687:SF4">
    <property type="entry name" value="BLR5484 PROTEIN"/>
    <property type="match status" value="1"/>
</dbReference>
<evidence type="ECO:0000256" key="1">
    <source>
        <dbReference type="ARBA" id="ARBA00022485"/>
    </source>
</evidence>
<keyword evidence="7" id="KW-1185">Reference proteome</keyword>
<dbReference type="PANTHER" id="PTHR43687">
    <property type="entry name" value="ADENYLYLSULFATE REDUCTASE, BETA SUBUNIT"/>
    <property type="match status" value="1"/>
</dbReference>
<keyword evidence="1" id="KW-0004">4Fe-4S</keyword>
<feature type="domain" description="4Fe-4S ferredoxin-type" evidence="5">
    <location>
        <begin position="410"/>
        <end position="439"/>
    </location>
</feature>
<dbReference type="InterPro" id="IPR017896">
    <property type="entry name" value="4Fe4S_Fe-S-bd"/>
</dbReference>
<dbReference type="InterPro" id="IPR017900">
    <property type="entry name" value="4Fe4S_Fe_S_CS"/>
</dbReference>
<protein>
    <submittedName>
        <fullName evidence="6">4Fe-4S binding domain protein</fullName>
    </submittedName>
</protein>
<dbReference type="PROSITE" id="PS00198">
    <property type="entry name" value="4FE4S_FER_1"/>
    <property type="match status" value="2"/>
</dbReference>
<gene>
    <name evidence="6" type="ORF">HPMG_01608</name>
</gene>
<dbReference type="Proteomes" id="UP000003953">
    <property type="component" value="Unassembled WGS sequence"/>
</dbReference>
<feature type="domain" description="4Fe-4S ferredoxin-type" evidence="5">
    <location>
        <begin position="197"/>
        <end position="226"/>
    </location>
</feature>
<accession>C5F1J6</accession>
<dbReference type="SUPFAM" id="SSF54862">
    <property type="entry name" value="4Fe-4S ferredoxins"/>
    <property type="match status" value="1"/>
</dbReference>
<dbReference type="AlphaFoldDB" id="C5F1J6"/>
<dbReference type="HOGENOM" id="CLU_035912_0_0_7"/>
<dbReference type="GO" id="GO:0046872">
    <property type="term" value="F:metal ion binding"/>
    <property type="evidence" value="ECO:0007669"/>
    <property type="project" value="UniProtKB-KW"/>
</dbReference>
<dbReference type="Pfam" id="PF00037">
    <property type="entry name" value="Fer4"/>
    <property type="match status" value="1"/>
</dbReference>
<keyword evidence="3" id="KW-0408">Iron</keyword>
<feature type="domain" description="4Fe-4S ferredoxin-type" evidence="5">
    <location>
        <begin position="379"/>
        <end position="408"/>
    </location>
</feature>
<name>C5F1J6_9HELI</name>
<dbReference type="PROSITE" id="PS51379">
    <property type="entry name" value="4FE4S_FER_2"/>
    <property type="match status" value="3"/>
</dbReference>
<dbReference type="EMBL" id="DS990445">
    <property type="protein sequence ID" value="EEQ64151.1"/>
    <property type="molecule type" value="Genomic_DNA"/>
</dbReference>
<evidence type="ECO:0000256" key="4">
    <source>
        <dbReference type="ARBA" id="ARBA00023014"/>
    </source>
</evidence>
<evidence type="ECO:0000256" key="3">
    <source>
        <dbReference type="ARBA" id="ARBA00023004"/>
    </source>
</evidence>
<sequence>MESKEMKLEHLPLGNLLLDQKDAVYNEKLEILNQVQEIFDDFRLDIQKSLEIDNKIAIFYQAQNGEIPNAVRGFSQQAKDKFEVEILDVDNIQRVNGKFGAFEAESENGERVGFSQAVMFVYDENLLRFKGFFSVADFDSPLDLLKALEANLGEYSYKEMIAYKEDFCQYHHRREKHCTKCVESCPTFGVGANDSLMELVFSPIDCISCGACVGVCPTSCLEYSELPKEGLEEIVEIYKNRQIFLCDEVGYRQLIEKNIILPTNLIPLVLPNLKMLNENDWLMMLQVSQNDIVVFGDKSSQIGFVNNITKQIYQRECILIADSLDEIEKCALEVKGFESYLYKNRYSRPHRESLAQRIQYMIKDKEFGIAKSVAPIFYGDLKVDSSKCTLCLSCVGACNVNAIFAKSDDFSLRFNPSLCTTCGYCVESCPEKVMEVSREGMRLEASYFKSREIAKDTPFLCVECGKPFSTKKSIDKIFALLSPSFSADSKKLRTIQCCPDCKVKVMFQDQINQKVGV</sequence>
<evidence type="ECO:0000256" key="2">
    <source>
        <dbReference type="ARBA" id="ARBA00022723"/>
    </source>
</evidence>
<dbReference type="InterPro" id="IPR050572">
    <property type="entry name" value="Fe-S_Ferredoxin"/>
</dbReference>